<organism evidence="1">
    <name type="scientific">Siphoviridae sp. ctcuE16</name>
    <dbReference type="NCBI Taxonomy" id="2826397"/>
    <lineage>
        <taxon>Viruses</taxon>
        <taxon>Duplodnaviria</taxon>
        <taxon>Heunggongvirae</taxon>
        <taxon>Uroviricota</taxon>
        <taxon>Caudoviricetes</taxon>
    </lineage>
</organism>
<evidence type="ECO:0000313" key="1">
    <source>
        <dbReference type="EMBL" id="DAE23430.1"/>
    </source>
</evidence>
<accession>A0A8S5QW46</accession>
<protein>
    <submittedName>
        <fullName evidence="1">Uncharacterized protein</fullName>
    </submittedName>
</protein>
<name>A0A8S5QW46_9CAUD</name>
<dbReference type="Gene3D" id="1.20.140.160">
    <property type="match status" value="1"/>
</dbReference>
<dbReference type="EMBL" id="BK015753">
    <property type="protein sequence ID" value="DAE23430.1"/>
    <property type="molecule type" value="Genomic_DNA"/>
</dbReference>
<reference evidence="1" key="1">
    <citation type="journal article" date="2021" name="Proc. Natl. Acad. Sci. U.S.A.">
        <title>A Catalog of Tens of Thousands of Viruses from Human Metagenomes Reveals Hidden Associations with Chronic Diseases.</title>
        <authorList>
            <person name="Tisza M.J."/>
            <person name="Buck C.B."/>
        </authorList>
    </citation>
    <scope>NUCLEOTIDE SEQUENCE</scope>
    <source>
        <strain evidence="1">CtcuE16</strain>
    </source>
</reference>
<sequence>MLNGARDSVRAYRLAKDKVNAYKQLLTSGKTARYESDGSTHEQNGNPIERAYCCLADYETELNNAVAEMVRCRKTAERLISSVEDRTQREVLTRRYIIGQRWEDIAYVMNYSRQHITRLHGYALQNMCLNVTFSL</sequence>
<dbReference type="InterPro" id="IPR013324">
    <property type="entry name" value="RNA_pol_sigma_r3/r4-like"/>
</dbReference>
<dbReference type="SUPFAM" id="SSF88659">
    <property type="entry name" value="Sigma3 and sigma4 domains of RNA polymerase sigma factors"/>
    <property type="match status" value="1"/>
</dbReference>
<proteinExistence type="predicted"/>